<protein>
    <submittedName>
        <fullName evidence="1">Uncharacterized protein</fullName>
    </submittedName>
</protein>
<sequence>MIYGTMLLDTDMELFVAALSQTPVLVWQLNEHDMYVHVDSGIILKFAPDYVQIRSVHGLKHVACYPRDHCEFSVRLAGGQRTI</sequence>
<dbReference type="EMBL" id="JXAK01000029">
    <property type="protein sequence ID" value="KIL39929.1"/>
    <property type="molecule type" value="Genomic_DNA"/>
</dbReference>
<accession>A0ABR5AFV5</accession>
<gene>
    <name evidence="1" type="ORF">SD70_17050</name>
</gene>
<evidence type="ECO:0000313" key="1">
    <source>
        <dbReference type="EMBL" id="KIL39929.1"/>
    </source>
</evidence>
<reference evidence="1 2" key="1">
    <citation type="submission" date="2014-12" db="EMBL/GenBank/DDBJ databases">
        <title>Draft genome sequence of Paenibacillus kamchatkensis strain B-2647.</title>
        <authorList>
            <person name="Karlyshev A.V."/>
            <person name="Kudryashova E.B."/>
        </authorList>
    </citation>
    <scope>NUCLEOTIDE SEQUENCE [LARGE SCALE GENOMIC DNA]</scope>
    <source>
        <strain evidence="1 2">VKM B-2647</strain>
    </source>
</reference>
<evidence type="ECO:0000313" key="2">
    <source>
        <dbReference type="Proteomes" id="UP000031967"/>
    </source>
</evidence>
<comment type="caution">
    <text evidence="1">The sequence shown here is derived from an EMBL/GenBank/DDBJ whole genome shotgun (WGS) entry which is preliminary data.</text>
</comment>
<keyword evidence="2" id="KW-1185">Reference proteome</keyword>
<proteinExistence type="predicted"/>
<organism evidence="1 2">
    <name type="scientific">Gordoniibacillus kamchatkensis</name>
    <dbReference type="NCBI Taxonomy" id="1590651"/>
    <lineage>
        <taxon>Bacteria</taxon>
        <taxon>Bacillati</taxon>
        <taxon>Bacillota</taxon>
        <taxon>Bacilli</taxon>
        <taxon>Bacillales</taxon>
        <taxon>Paenibacillaceae</taxon>
        <taxon>Gordoniibacillus</taxon>
    </lineage>
</organism>
<dbReference type="Proteomes" id="UP000031967">
    <property type="component" value="Unassembled WGS sequence"/>
</dbReference>
<dbReference type="RefSeq" id="WP_041048727.1">
    <property type="nucleotide sequence ID" value="NZ_JXAK01000029.1"/>
</dbReference>
<name>A0ABR5AFV5_9BACL</name>